<organism evidence="2 3">
    <name type="scientific">Myodes glareolus</name>
    <name type="common">Bank vole</name>
    <name type="synonym">Clethrionomys glareolus</name>
    <dbReference type="NCBI Taxonomy" id="447135"/>
    <lineage>
        <taxon>Eukaryota</taxon>
        <taxon>Metazoa</taxon>
        <taxon>Chordata</taxon>
        <taxon>Craniata</taxon>
        <taxon>Vertebrata</taxon>
        <taxon>Euteleostomi</taxon>
        <taxon>Mammalia</taxon>
        <taxon>Eutheria</taxon>
        <taxon>Euarchontoglires</taxon>
        <taxon>Glires</taxon>
        <taxon>Rodentia</taxon>
        <taxon>Myomorpha</taxon>
        <taxon>Muroidea</taxon>
        <taxon>Cricetidae</taxon>
        <taxon>Arvicolinae</taxon>
        <taxon>Myodes</taxon>
    </lineage>
</organism>
<accession>A0AAW0H8J7</accession>
<protein>
    <submittedName>
        <fullName evidence="2">Uncharacterized protein</fullName>
    </submittedName>
</protein>
<feature type="compositionally biased region" description="Polar residues" evidence="1">
    <location>
        <begin position="87"/>
        <end position="101"/>
    </location>
</feature>
<proteinExistence type="predicted"/>
<evidence type="ECO:0000256" key="1">
    <source>
        <dbReference type="SAM" id="MobiDB-lite"/>
    </source>
</evidence>
<dbReference type="Proteomes" id="UP001488838">
    <property type="component" value="Unassembled WGS sequence"/>
</dbReference>
<keyword evidence="3" id="KW-1185">Reference proteome</keyword>
<comment type="caution">
    <text evidence="2">The sequence shown here is derived from an EMBL/GenBank/DDBJ whole genome shotgun (WGS) entry which is preliminary data.</text>
</comment>
<dbReference type="AlphaFoldDB" id="A0AAW0H8J7"/>
<evidence type="ECO:0000313" key="3">
    <source>
        <dbReference type="Proteomes" id="UP001488838"/>
    </source>
</evidence>
<evidence type="ECO:0000313" key="2">
    <source>
        <dbReference type="EMBL" id="KAK7799142.1"/>
    </source>
</evidence>
<feature type="region of interest" description="Disordered" evidence="1">
    <location>
        <begin position="41"/>
        <end position="62"/>
    </location>
</feature>
<gene>
    <name evidence="2" type="ORF">U0070_011527</name>
</gene>
<sequence length="191" mass="20823">MLPPLVVLQHFYCLPPLGILQQFLIIHYTTPPASCRAFQSQHQQQLLPQGGPAGGIPPGADYPRAPREHRAVLCLDRPEQQRPPSVADSQSFEGMESSASVTGLGELDPGALLDRDLEYRRKLWKVSGSEHGSVPSSCNSKDKARGRHHCFTNDSGIKLCATGATMMMVSKSLILSDDVLDGLLDFCDSCH</sequence>
<reference evidence="2 3" key="1">
    <citation type="journal article" date="2023" name="bioRxiv">
        <title>Conserved and derived expression patterns and positive selection on dental genes reveal complex evolutionary context of ever-growing rodent molars.</title>
        <authorList>
            <person name="Calamari Z.T."/>
            <person name="Song A."/>
            <person name="Cohen E."/>
            <person name="Akter M."/>
            <person name="Roy R.D."/>
            <person name="Hallikas O."/>
            <person name="Christensen M.M."/>
            <person name="Li P."/>
            <person name="Marangoni P."/>
            <person name="Jernvall J."/>
            <person name="Klein O.D."/>
        </authorList>
    </citation>
    <scope>NUCLEOTIDE SEQUENCE [LARGE SCALE GENOMIC DNA]</scope>
    <source>
        <strain evidence="2">V071</strain>
    </source>
</reference>
<dbReference type="EMBL" id="JBBHLL010000635">
    <property type="protein sequence ID" value="KAK7799142.1"/>
    <property type="molecule type" value="Genomic_DNA"/>
</dbReference>
<feature type="region of interest" description="Disordered" evidence="1">
    <location>
        <begin position="74"/>
        <end position="107"/>
    </location>
</feature>
<name>A0AAW0H8J7_MYOGA</name>